<keyword evidence="10" id="KW-1185">Reference proteome</keyword>
<dbReference type="NCBIfam" id="NF003247">
    <property type="entry name" value="PRK04204.1-3"/>
    <property type="match status" value="1"/>
</dbReference>
<evidence type="ECO:0000313" key="9">
    <source>
        <dbReference type="EMBL" id="GGC25121.1"/>
    </source>
</evidence>
<dbReference type="PANTHER" id="PTHR11096:SF0">
    <property type="entry name" value="RNA 3'-TERMINAL PHOSPHATE CYCLASE"/>
    <property type="match status" value="1"/>
</dbReference>
<evidence type="ECO:0000256" key="2">
    <source>
        <dbReference type="ARBA" id="ARBA00022598"/>
    </source>
</evidence>
<evidence type="ECO:0000259" key="7">
    <source>
        <dbReference type="Pfam" id="PF01137"/>
    </source>
</evidence>
<keyword evidence="5" id="KW-0067">ATP-binding</keyword>
<comment type="function">
    <text evidence="5">Catalyzes the conversion of 3'-phosphate to a 2',3'-cyclic phosphodiester at the end of RNA. The mechanism of action of the enzyme occurs in 3 steps: (A) adenylation of the enzyme by ATP; (B) transfer of adenylate to an RNA-N3'P to produce RNA-N3'PP5'A; (C) and attack of the adjacent 2'-hydroxyl on the 3'-phosphorus in the diester linkage to produce the cyclic end product. The biological role of this enzyme is unknown but it is likely to function in some aspects of cellular RNA processing.</text>
</comment>
<dbReference type="InterPro" id="IPR036553">
    <property type="entry name" value="RPTC_insert"/>
</dbReference>
<comment type="subcellular location">
    <subcellularLocation>
        <location evidence="5">Cytoplasm</location>
    </subcellularLocation>
</comment>
<feature type="binding site" evidence="5">
    <location>
        <begin position="288"/>
        <end position="292"/>
    </location>
    <ligand>
        <name>ATP</name>
        <dbReference type="ChEBI" id="CHEBI:30616"/>
    </ligand>
</feature>
<evidence type="ECO:0000256" key="6">
    <source>
        <dbReference type="NCBIfam" id="TIGR03399"/>
    </source>
</evidence>
<keyword evidence="3 5" id="KW-0547">Nucleotide-binding</keyword>
<evidence type="ECO:0000256" key="3">
    <source>
        <dbReference type="ARBA" id="ARBA00022741"/>
    </source>
</evidence>
<sequence>MENRKNMIELDGAHGEGGGQVLRSALTLSMITGQPFGIVNVRANRSRPGLMRQHLAAVRAAAAVSGADVTGAELGSHALTFAPGTLRAGDYEFAIGSAGSCTLLLQTVLPALLYAQGPSTLRISGGTHNPMAPPAQFLQRAWLPLLAKMGGRVELELLRSGFYPAGGGVLAAAVQPCARLHPIDVVERGALVESYAESVVAAVRHGVAQRELDTVRELLGFEPAQLHIRGLPADQGPGNALLLTFVYEHVTEVIAAFGEKLVTAEDVARQAVRQAQAFLAQDGAAGEHLADQLMLPLALAGGGSFTSAAVSDHMSTNAEVIARFLPVRFDLTPAGSRQLVTVIPTAAP</sequence>
<dbReference type="InterPro" id="IPR017770">
    <property type="entry name" value="RNA3'_term_phos_cyc_type_1"/>
</dbReference>
<feature type="active site" description="Tele-AMP-histidine intermediate" evidence="5">
    <location>
        <position position="313"/>
    </location>
</feature>
<dbReference type="InterPro" id="IPR013792">
    <property type="entry name" value="RNA3'P_cycl/enolpyr_Trfase_a/b"/>
</dbReference>
<proteinExistence type="inferred from homology"/>
<dbReference type="NCBIfam" id="TIGR03399">
    <property type="entry name" value="RNA_3prim_cycl"/>
    <property type="match status" value="1"/>
</dbReference>
<dbReference type="Gene3D" id="3.65.10.20">
    <property type="entry name" value="RNA 3'-terminal phosphate cyclase domain"/>
    <property type="match status" value="1"/>
</dbReference>
<dbReference type="SUPFAM" id="SSF52913">
    <property type="entry name" value="RNA 3'-terminal phosphate cyclase, RPTC, insert domain"/>
    <property type="match status" value="1"/>
</dbReference>
<dbReference type="EMBL" id="BMKG01000047">
    <property type="protein sequence ID" value="GGC25121.1"/>
    <property type="molecule type" value="Genomic_DNA"/>
</dbReference>
<dbReference type="Pfam" id="PF01137">
    <property type="entry name" value="RTC"/>
    <property type="match status" value="1"/>
</dbReference>
<name>A0ABQ1LIK5_9BURK</name>
<gene>
    <name evidence="5 9" type="primary">rtcA</name>
    <name evidence="9" type="ORF">GCM10011572_53180</name>
</gene>
<dbReference type="Proteomes" id="UP000622638">
    <property type="component" value="Unassembled WGS sequence"/>
</dbReference>
<feature type="domain" description="RNA 3'-terminal phosphate cyclase" evidence="7">
    <location>
        <begin position="15"/>
        <end position="330"/>
    </location>
</feature>
<evidence type="ECO:0000256" key="1">
    <source>
        <dbReference type="ARBA" id="ARBA00009206"/>
    </source>
</evidence>
<dbReference type="NCBIfam" id="NF003246">
    <property type="entry name" value="PRK04204.1-2"/>
    <property type="match status" value="1"/>
</dbReference>
<feature type="binding site" evidence="5">
    <location>
        <position position="106"/>
    </location>
    <ligand>
        <name>ATP</name>
        <dbReference type="ChEBI" id="CHEBI:30616"/>
    </ligand>
</feature>
<comment type="similarity">
    <text evidence="1 5">Belongs to the RNA 3'-terminal cyclase family. Type 1 subfamily.</text>
</comment>
<dbReference type="RefSeq" id="WP_229417931.1">
    <property type="nucleotide sequence ID" value="NZ_BMKG01000047.1"/>
</dbReference>
<dbReference type="HAMAP" id="MF_00200">
    <property type="entry name" value="RTC"/>
    <property type="match status" value="1"/>
</dbReference>
<feature type="domain" description="RNA 3'-terminal phosphate cyclase insert" evidence="8">
    <location>
        <begin position="186"/>
        <end position="279"/>
    </location>
</feature>
<evidence type="ECO:0000259" key="8">
    <source>
        <dbReference type="Pfam" id="PF05189"/>
    </source>
</evidence>
<evidence type="ECO:0000313" key="10">
    <source>
        <dbReference type="Proteomes" id="UP000622638"/>
    </source>
</evidence>
<evidence type="ECO:0000256" key="4">
    <source>
        <dbReference type="ARBA" id="ARBA00024481"/>
    </source>
</evidence>
<keyword evidence="5" id="KW-0963">Cytoplasm</keyword>
<dbReference type="Gene3D" id="3.30.360.20">
    <property type="entry name" value="RNA 3'-terminal phosphate cyclase, insert domain"/>
    <property type="match status" value="1"/>
</dbReference>
<dbReference type="PANTHER" id="PTHR11096">
    <property type="entry name" value="RNA 3' TERMINAL PHOSPHATE CYCLASE"/>
    <property type="match status" value="1"/>
</dbReference>
<comment type="catalytic activity">
    <reaction evidence="4 5">
        <text>a 3'-end 3'-phospho-ribonucleotide-RNA + ATP = a 3'-end 2',3'-cyclophospho-ribonucleotide-RNA + AMP + diphosphate</text>
        <dbReference type="Rhea" id="RHEA:23976"/>
        <dbReference type="Rhea" id="RHEA-COMP:10463"/>
        <dbReference type="Rhea" id="RHEA-COMP:10464"/>
        <dbReference type="ChEBI" id="CHEBI:30616"/>
        <dbReference type="ChEBI" id="CHEBI:33019"/>
        <dbReference type="ChEBI" id="CHEBI:83062"/>
        <dbReference type="ChEBI" id="CHEBI:83064"/>
        <dbReference type="ChEBI" id="CHEBI:456215"/>
        <dbReference type="EC" id="6.5.1.4"/>
    </reaction>
</comment>
<dbReference type="EC" id="6.5.1.4" evidence="5 6"/>
<dbReference type="PIRSF" id="PIRSF005378">
    <property type="entry name" value="RNA3'_term_phos_cycl_euk"/>
    <property type="match status" value="1"/>
</dbReference>
<organism evidence="9 10">
    <name type="scientific">Pseudoduganella buxea</name>
    <dbReference type="NCBI Taxonomy" id="1949069"/>
    <lineage>
        <taxon>Bacteria</taxon>
        <taxon>Pseudomonadati</taxon>
        <taxon>Pseudomonadota</taxon>
        <taxon>Betaproteobacteria</taxon>
        <taxon>Burkholderiales</taxon>
        <taxon>Oxalobacteraceae</taxon>
        <taxon>Telluria group</taxon>
        <taxon>Pseudoduganella</taxon>
    </lineage>
</organism>
<protein>
    <recommendedName>
        <fullName evidence="5 6">RNA 3'-terminal phosphate cyclase</fullName>
        <shortName evidence="5">RNA cyclase</shortName>
        <shortName evidence="5">RNA-3'-phosphate cyclase</shortName>
        <ecNumber evidence="5 6">6.5.1.4</ecNumber>
    </recommendedName>
</protein>
<dbReference type="InterPro" id="IPR013791">
    <property type="entry name" value="RNA3'-term_phos_cycl_insert"/>
</dbReference>
<keyword evidence="2 5" id="KW-0436">Ligase</keyword>
<dbReference type="InterPro" id="IPR023797">
    <property type="entry name" value="RNA3'_phos_cyclase_dom"/>
</dbReference>
<accession>A0ABQ1LIK5</accession>
<dbReference type="InterPro" id="IPR037136">
    <property type="entry name" value="RNA3'_phos_cyclase_dom_sf"/>
</dbReference>
<dbReference type="SUPFAM" id="SSF55205">
    <property type="entry name" value="EPT/RTPC-like"/>
    <property type="match status" value="1"/>
</dbReference>
<evidence type="ECO:0000256" key="5">
    <source>
        <dbReference type="HAMAP-Rule" id="MF_00200"/>
    </source>
</evidence>
<reference evidence="10" key="1">
    <citation type="journal article" date="2019" name="Int. J. Syst. Evol. Microbiol.">
        <title>The Global Catalogue of Microorganisms (GCM) 10K type strain sequencing project: providing services to taxonomists for standard genome sequencing and annotation.</title>
        <authorList>
            <consortium name="The Broad Institute Genomics Platform"/>
            <consortium name="The Broad Institute Genome Sequencing Center for Infectious Disease"/>
            <person name="Wu L."/>
            <person name="Ma J."/>
        </authorList>
    </citation>
    <scope>NUCLEOTIDE SEQUENCE [LARGE SCALE GENOMIC DNA]</scope>
    <source>
        <strain evidence="10">CGMCC 1.15931</strain>
    </source>
</reference>
<dbReference type="Pfam" id="PF05189">
    <property type="entry name" value="RTC_insert"/>
    <property type="match status" value="1"/>
</dbReference>
<comment type="caution">
    <text evidence="9">The sequence shown here is derived from an EMBL/GenBank/DDBJ whole genome shotgun (WGS) entry which is preliminary data.</text>
</comment>
<dbReference type="InterPro" id="IPR000228">
    <property type="entry name" value="RNA3'_term_phos_cyc"/>
</dbReference>